<evidence type="ECO:0000313" key="2">
    <source>
        <dbReference type="Proteomes" id="UP000597877"/>
    </source>
</evidence>
<evidence type="ECO:0000313" key="1">
    <source>
        <dbReference type="EMBL" id="MBC5668838.1"/>
    </source>
</evidence>
<dbReference type="Proteomes" id="UP000597877">
    <property type="component" value="Unassembled WGS sequence"/>
</dbReference>
<organism evidence="1 2">
    <name type="scientific">Eubacterium segne</name>
    <dbReference type="NCBI Taxonomy" id="2763045"/>
    <lineage>
        <taxon>Bacteria</taxon>
        <taxon>Bacillati</taxon>
        <taxon>Bacillota</taxon>
        <taxon>Clostridia</taxon>
        <taxon>Eubacteriales</taxon>
        <taxon>Eubacteriaceae</taxon>
        <taxon>Eubacterium</taxon>
    </lineage>
</organism>
<keyword evidence="2" id="KW-1185">Reference proteome</keyword>
<protein>
    <submittedName>
        <fullName evidence="1">Uncharacterized protein</fullName>
    </submittedName>
</protein>
<sequence length="64" mass="7357">MSTDLLYYIMDYSENYYRVNKEEQLVVAAGKEETTVFTFSQANSKISVGKKIIFLSYDSGGREK</sequence>
<gene>
    <name evidence="1" type="ORF">H8S00_12760</name>
</gene>
<name>A0ABR7F5F3_9FIRM</name>
<dbReference type="RefSeq" id="WP_186840668.1">
    <property type="nucleotide sequence ID" value="NZ_JACOOZ010000010.1"/>
</dbReference>
<reference evidence="1 2" key="1">
    <citation type="submission" date="2020-08" db="EMBL/GenBank/DDBJ databases">
        <title>Genome public.</title>
        <authorList>
            <person name="Liu C."/>
            <person name="Sun Q."/>
        </authorList>
    </citation>
    <scope>NUCLEOTIDE SEQUENCE [LARGE SCALE GENOMIC DNA]</scope>
    <source>
        <strain evidence="1 2">BX4</strain>
    </source>
</reference>
<accession>A0ABR7F5F3</accession>
<dbReference type="EMBL" id="JACOOZ010000010">
    <property type="protein sequence ID" value="MBC5668838.1"/>
    <property type="molecule type" value="Genomic_DNA"/>
</dbReference>
<proteinExistence type="predicted"/>
<comment type="caution">
    <text evidence="1">The sequence shown here is derived from an EMBL/GenBank/DDBJ whole genome shotgun (WGS) entry which is preliminary data.</text>
</comment>